<protein>
    <recommendedName>
        <fullName evidence="3">DUF3231 family protein</fullName>
    </recommendedName>
</protein>
<accession>A0ABP3FG50</accession>
<dbReference type="Gene3D" id="1.20.1260.10">
    <property type="match status" value="2"/>
</dbReference>
<gene>
    <name evidence="1" type="ORF">GCM10008967_02430</name>
</gene>
<dbReference type="InterPro" id="IPR021617">
    <property type="entry name" value="DUF3231"/>
</dbReference>
<dbReference type="Pfam" id="PF11553">
    <property type="entry name" value="DUF3231"/>
    <property type="match status" value="2"/>
</dbReference>
<dbReference type="Proteomes" id="UP001500782">
    <property type="component" value="Unassembled WGS sequence"/>
</dbReference>
<organism evidence="1 2">
    <name type="scientific">Bacillus carboniphilus</name>
    <dbReference type="NCBI Taxonomy" id="86663"/>
    <lineage>
        <taxon>Bacteria</taxon>
        <taxon>Bacillati</taxon>
        <taxon>Bacillota</taxon>
        <taxon>Bacilli</taxon>
        <taxon>Bacillales</taxon>
        <taxon>Bacillaceae</taxon>
        <taxon>Bacillus</taxon>
    </lineage>
</organism>
<proteinExistence type="predicted"/>
<reference evidence="2" key="1">
    <citation type="journal article" date="2019" name="Int. J. Syst. Evol. Microbiol.">
        <title>The Global Catalogue of Microorganisms (GCM) 10K type strain sequencing project: providing services to taxonomists for standard genome sequencing and annotation.</title>
        <authorList>
            <consortium name="The Broad Institute Genomics Platform"/>
            <consortium name="The Broad Institute Genome Sequencing Center for Infectious Disease"/>
            <person name="Wu L."/>
            <person name="Ma J."/>
        </authorList>
    </citation>
    <scope>NUCLEOTIDE SEQUENCE [LARGE SCALE GENOMIC DNA]</scope>
    <source>
        <strain evidence="2">JCM 9731</strain>
    </source>
</reference>
<evidence type="ECO:0000313" key="1">
    <source>
        <dbReference type="EMBL" id="GAA0315400.1"/>
    </source>
</evidence>
<evidence type="ECO:0000313" key="2">
    <source>
        <dbReference type="Proteomes" id="UP001500782"/>
    </source>
</evidence>
<dbReference type="RefSeq" id="WP_343795616.1">
    <property type="nucleotide sequence ID" value="NZ_BAAADJ010000003.1"/>
</dbReference>
<dbReference type="InterPro" id="IPR012347">
    <property type="entry name" value="Ferritin-like"/>
</dbReference>
<dbReference type="EMBL" id="BAAADJ010000003">
    <property type="protein sequence ID" value="GAA0315400.1"/>
    <property type="molecule type" value="Genomic_DNA"/>
</dbReference>
<comment type="caution">
    <text evidence="1">The sequence shown here is derived from an EMBL/GenBank/DDBJ whole genome shotgun (WGS) entry which is preliminary data.</text>
</comment>
<keyword evidence="2" id="KW-1185">Reference proteome</keyword>
<name>A0ABP3FG50_9BACI</name>
<evidence type="ECO:0008006" key="3">
    <source>
        <dbReference type="Google" id="ProtNLM"/>
    </source>
</evidence>
<sequence length="337" mass="38037">MVNHKTNLTSAEIAMLWNTYIGDTMGICILKHFLKTYHDPDIEPVLQFALRSAEDHVVKIKDLFTMEGIPVPRGFGKQDVNLAAPKLFSDVTYLRYIHHLGRTGLNAYSLAISVSARKDIRQLFREFLEHTEVLFDQNSNLMLQKGVYIRSPYITYPQQVEYVQDHSFLGGLIGHRRALLAIEIAHLGVNIEVTNVGKTLLLGFSQVAKSKTLSDYFKKGYDIGKKITEDLIIKLKEDDNSYPSTWDSTISDSVIPPFSDKLMLFHTNTLTAIGIGDIGLAISSSLRKDISVMYSNFILDLAPFANKGAKLMIDNGWFEKPPQSLDREALRNHNTKD</sequence>